<feature type="domain" description="Response regulatory" evidence="7">
    <location>
        <begin position="11"/>
        <end position="130"/>
    </location>
</feature>
<dbReference type="PANTHER" id="PTHR44591:SF3">
    <property type="entry name" value="RESPONSE REGULATORY DOMAIN-CONTAINING PROTEIN"/>
    <property type="match status" value="1"/>
</dbReference>
<evidence type="ECO:0000256" key="4">
    <source>
        <dbReference type="ARBA" id="ARBA00022779"/>
    </source>
</evidence>
<dbReference type="Gene3D" id="3.30.450.20">
    <property type="entry name" value="PAS domain"/>
    <property type="match status" value="1"/>
</dbReference>
<gene>
    <name evidence="8" type="ORF">LPB137_05885</name>
</gene>
<feature type="coiled-coil region" evidence="6">
    <location>
        <begin position="360"/>
        <end position="387"/>
    </location>
</feature>
<dbReference type="GO" id="GO:0000160">
    <property type="term" value="P:phosphorelay signal transduction system"/>
    <property type="evidence" value="ECO:0007669"/>
    <property type="project" value="InterPro"/>
</dbReference>
<evidence type="ECO:0000256" key="5">
    <source>
        <dbReference type="PROSITE-ProRule" id="PRU00169"/>
    </source>
</evidence>
<dbReference type="SUPFAM" id="SSF55785">
    <property type="entry name" value="PYP-like sensor domain (PAS domain)"/>
    <property type="match status" value="1"/>
</dbReference>
<keyword evidence="6" id="KW-0175">Coiled coil</keyword>
<dbReference type="SUPFAM" id="SSF52172">
    <property type="entry name" value="CheY-like"/>
    <property type="match status" value="1"/>
</dbReference>
<evidence type="ECO:0000256" key="1">
    <source>
        <dbReference type="ARBA" id="ARBA00001946"/>
    </source>
</evidence>
<dbReference type="InterPro" id="IPR001789">
    <property type="entry name" value="Sig_transdc_resp-reg_receiver"/>
</dbReference>
<organism evidence="8 9">
    <name type="scientific">Poseidonibacter parvus</name>
    <dbReference type="NCBI Taxonomy" id="1850254"/>
    <lineage>
        <taxon>Bacteria</taxon>
        <taxon>Pseudomonadati</taxon>
        <taxon>Campylobacterota</taxon>
        <taxon>Epsilonproteobacteria</taxon>
        <taxon>Campylobacterales</taxon>
        <taxon>Arcobacteraceae</taxon>
        <taxon>Poseidonibacter</taxon>
    </lineage>
</organism>
<evidence type="ECO:0000256" key="3">
    <source>
        <dbReference type="ARBA" id="ARBA00022553"/>
    </source>
</evidence>
<reference evidence="8 9" key="1">
    <citation type="submission" date="2017-01" db="EMBL/GenBank/DDBJ databases">
        <title>Genome sequencing of Arcobacter sp. LPB0137.</title>
        <authorList>
            <person name="Lee G.-W."/>
            <person name="Yi H."/>
        </authorList>
    </citation>
    <scope>NUCLEOTIDE SEQUENCE [LARGE SCALE GENOMIC DNA]</scope>
    <source>
        <strain evidence="8 9">LPB0137</strain>
    </source>
</reference>
<dbReference type="PROSITE" id="PS50110">
    <property type="entry name" value="RESPONSE_REGULATORY"/>
    <property type="match status" value="1"/>
</dbReference>
<dbReference type="CDD" id="cd00156">
    <property type="entry name" value="REC"/>
    <property type="match status" value="1"/>
</dbReference>
<dbReference type="InterPro" id="IPR011006">
    <property type="entry name" value="CheY-like_superfamily"/>
</dbReference>
<dbReference type="InterPro" id="IPR035965">
    <property type="entry name" value="PAS-like_dom_sf"/>
</dbReference>
<dbReference type="EMBL" id="CP019070">
    <property type="protein sequence ID" value="APW65410.1"/>
    <property type="molecule type" value="Genomic_DNA"/>
</dbReference>
<dbReference type="Pfam" id="PF13426">
    <property type="entry name" value="PAS_9"/>
    <property type="match status" value="1"/>
</dbReference>
<comment type="cofactor">
    <cofactor evidence="1">
        <name>Mg(2+)</name>
        <dbReference type="ChEBI" id="CHEBI:18420"/>
    </cofactor>
</comment>
<dbReference type="RefSeq" id="WP_076085682.1">
    <property type="nucleotide sequence ID" value="NZ_CP019070.1"/>
</dbReference>
<dbReference type="Pfam" id="PF00072">
    <property type="entry name" value="Response_reg"/>
    <property type="match status" value="1"/>
</dbReference>
<evidence type="ECO:0000259" key="7">
    <source>
        <dbReference type="PROSITE" id="PS50110"/>
    </source>
</evidence>
<dbReference type="GO" id="GO:0006935">
    <property type="term" value="P:chemotaxis"/>
    <property type="evidence" value="ECO:0007669"/>
    <property type="project" value="UniProtKB-KW"/>
</dbReference>
<comment type="caution">
    <text evidence="5">Lacks conserved residue(s) required for the propagation of feature annotation.</text>
</comment>
<proteinExistence type="predicted"/>
<name>A0A1P8KLI7_9BACT</name>
<keyword evidence="2" id="KW-0145">Chemotaxis</keyword>
<evidence type="ECO:0000313" key="8">
    <source>
        <dbReference type="EMBL" id="APW65410.1"/>
    </source>
</evidence>
<dbReference type="PANTHER" id="PTHR44591">
    <property type="entry name" value="STRESS RESPONSE REGULATOR PROTEIN 1"/>
    <property type="match status" value="1"/>
</dbReference>
<dbReference type="Gene3D" id="3.40.50.2300">
    <property type="match status" value="1"/>
</dbReference>
<accession>A0A1P8KLI7</accession>
<dbReference type="STRING" id="1850254.LPB137_05885"/>
<dbReference type="KEGG" id="alp:LPB137_05885"/>
<feature type="coiled-coil region" evidence="6">
    <location>
        <begin position="273"/>
        <end position="334"/>
    </location>
</feature>
<dbReference type="GO" id="GO:0097588">
    <property type="term" value="P:archaeal or bacterial-type flagellum-dependent cell motility"/>
    <property type="evidence" value="ECO:0007669"/>
    <property type="project" value="UniProtKB-KW"/>
</dbReference>
<evidence type="ECO:0000256" key="6">
    <source>
        <dbReference type="SAM" id="Coils"/>
    </source>
</evidence>
<dbReference type="InterPro" id="IPR000014">
    <property type="entry name" value="PAS"/>
</dbReference>
<dbReference type="InterPro" id="IPR050595">
    <property type="entry name" value="Bact_response_regulator"/>
</dbReference>
<sequence>MINEELLSTLTILYVENEEKEINNFKITFEKLFKSIIFASDGLEAMNKFNDALSDNIIIDLIISEVSLTHLSGIDFLTHVKKVDTNIPFIFTSSTIKTQDLISAIKNGASNYLLKPITKNQIIDEIEKKCLNQKEKKTNSTYINELEEYLNSINKVAIVSIFDDNGKILYVNNFFSEVSKYLEEDLLEQDYRFTYHSDISKTILEEQWNELKKTKSWKGKIKHLSKNNSVFYTNTTITSVLNNKKNKFISINFLTTEEENKKRDYKKKVLYNLQETRRVYNVAQDKIQELKTEISKYEDVNKYEEELINQKELSIRYYKEIKELEKRISNLDSKQRQLSIGINNKIKEITTITQEKINKKTSTENKIKEIQSEIETREELIVRISNEITKRSSKVNEQENRIKV</sequence>
<evidence type="ECO:0000256" key="2">
    <source>
        <dbReference type="ARBA" id="ARBA00022500"/>
    </source>
</evidence>
<dbReference type="Proteomes" id="UP000186074">
    <property type="component" value="Chromosome"/>
</dbReference>
<dbReference type="CDD" id="cd00130">
    <property type="entry name" value="PAS"/>
    <property type="match status" value="1"/>
</dbReference>
<keyword evidence="9" id="KW-1185">Reference proteome</keyword>
<keyword evidence="4" id="KW-0283">Flagellar rotation</keyword>
<evidence type="ECO:0000313" key="9">
    <source>
        <dbReference type="Proteomes" id="UP000186074"/>
    </source>
</evidence>
<dbReference type="SMART" id="SM00448">
    <property type="entry name" value="REC"/>
    <property type="match status" value="1"/>
</dbReference>
<keyword evidence="3" id="KW-0597">Phosphoprotein</keyword>
<protein>
    <recommendedName>
        <fullName evidence="7">Response regulatory domain-containing protein</fullName>
    </recommendedName>
</protein>
<dbReference type="OrthoDB" id="5343123at2"/>
<dbReference type="AlphaFoldDB" id="A0A1P8KLI7"/>